<proteinExistence type="predicted"/>
<evidence type="ECO:0000259" key="1">
    <source>
        <dbReference type="Pfam" id="PF04991"/>
    </source>
</evidence>
<dbReference type="GO" id="GO:0009100">
    <property type="term" value="P:glycoprotein metabolic process"/>
    <property type="evidence" value="ECO:0007669"/>
    <property type="project" value="UniProtKB-ARBA"/>
</dbReference>
<dbReference type="Pfam" id="PF04991">
    <property type="entry name" value="LicD"/>
    <property type="match status" value="1"/>
</dbReference>
<reference evidence="2" key="1">
    <citation type="submission" date="2022-12" db="EMBL/GenBank/DDBJ databases">
        <title>Development of a Multilocus Sequence Typing Scheme for Bacteroides fragilis Based on Whole Genome Sequencing Data and Clinical Application.</title>
        <authorList>
            <person name="Nielsen F.D."/>
            <person name="Justesen U.S."/>
        </authorList>
    </citation>
    <scope>NUCLEOTIDE SEQUENCE</scope>
    <source>
        <strain evidence="2">BF_BC_VIB_DK_2012_57</strain>
    </source>
</reference>
<accession>A0A9Q4IVV9</accession>
<feature type="domain" description="LicD/FKTN/FKRP nucleotidyltransferase" evidence="1">
    <location>
        <begin position="54"/>
        <end position="120"/>
    </location>
</feature>
<name>A0A9Q4IVV9_BACFG</name>
<dbReference type="RefSeq" id="WP_032571642.1">
    <property type="nucleotide sequence ID" value="NZ_CP196750.1"/>
</dbReference>
<dbReference type="InterPro" id="IPR052942">
    <property type="entry name" value="LPS_cholinephosphotransferase"/>
</dbReference>
<protein>
    <submittedName>
        <fullName evidence="2">LicD family protein</fullName>
    </submittedName>
</protein>
<gene>
    <name evidence="2" type="ORF">O1420_20760</name>
</gene>
<dbReference type="PANTHER" id="PTHR43404">
    <property type="entry name" value="LIPOPOLYSACCHARIDE CHOLINEPHOSPHOTRANSFERASE LICD"/>
    <property type="match status" value="1"/>
</dbReference>
<organism evidence="2 3">
    <name type="scientific">Bacteroides fragilis</name>
    <dbReference type="NCBI Taxonomy" id="817"/>
    <lineage>
        <taxon>Bacteria</taxon>
        <taxon>Pseudomonadati</taxon>
        <taxon>Bacteroidota</taxon>
        <taxon>Bacteroidia</taxon>
        <taxon>Bacteroidales</taxon>
        <taxon>Bacteroidaceae</taxon>
        <taxon>Bacteroides</taxon>
    </lineage>
</organism>
<dbReference type="PANTHER" id="PTHR43404:SF1">
    <property type="entry name" value="MNN4P"/>
    <property type="match status" value="1"/>
</dbReference>
<sequence length="234" mass="27564">MNIENSRIYFFLRNSVLYGMLQPIWRFYYRRCRKRAMKLYACELLENMKQILDKNNILFWLDFGTLLGAYRDKDFISYDCDIDIAILYEDAERVRNLLKNSDFCLTHEYRVGKAGEVAQLSYKYKSLSIDICFYHKKNESMYCYLCSILPGVSIVNNRRCVVAVAKCVVPCEKFADINFHKLIYHAPFPTEEYLAAHYGPNFMIPDSKFDYTKDAPNITNYAIEELAGECIYND</sequence>
<dbReference type="AlphaFoldDB" id="A0A9Q4IVV9"/>
<evidence type="ECO:0000313" key="3">
    <source>
        <dbReference type="Proteomes" id="UP001078742"/>
    </source>
</evidence>
<dbReference type="Proteomes" id="UP001078742">
    <property type="component" value="Unassembled WGS sequence"/>
</dbReference>
<dbReference type="EMBL" id="JAPUAV010000022">
    <property type="protein sequence ID" value="MCZ2573802.1"/>
    <property type="molecule type" value="Genomic_DNA"/>
</dbReference>
<evidence type="ECO:0000313" key="2">
    <source>
        <dbReference type="EMBL" id="MCZ2573802.1"/>
    </source>
</evidence>
<dbReference type="InterPro" id="IPR007074">
    <property type="entry name" value="LicD/FKTN/FKRP_NTP_transf"/>
</dbReference>
<comment type="caution">
    <text evidence="2">The sequence shown here is derived from an EMBL/GenBank/DDBJ whole genome shotgun (WGS) entry which is preliminary data.</text>
</comment>